<dbReference type="KEGG" id="psq:PUNSTDRAFT_47226"/>
<protein>
    <recommendedName>
        <fullName evidence="5">Transglycosylase SLT domain-containing protein</fullName>
    </recommendedName>
</protein>
<dbReference type="AlphaFoldDB" id="R7S5S8"/>
<evidence type="ECO:0008006" key="5">
    <source>
        <dbReference type="Google" id="ProtNLM"/>
    </source>
</evidence>
<dbReference type="OrthoDB" id="3012298at2759"/>
<evidence type="ECO:0000256" key="2">
    <source>
        <dbReference type="SAM" id="SignalP"/>
    </source>
</evidence>
<keyword evidence="4" id="KW-1185">Reference proteome</keyword>
<evidence type="ECO:0000313" key="3">
    <source>
        <dbReference type="EMBL" id="EIN04991.1"/>
    </source>
</evidence>
<evidence type="ECO:0000256" key="1">
    <source>
        <dbReference type="SAM" id="MobiDB-lite"/>
    </source>
</evidence>
<sequence length="265" mass="28731">MRLYPLVVLLVSIGAQALPSSVHKRQNKIPSTYDPSIASLINQIGVQRGVPESVLQAAFETAWVESHINNLNFGDSDSLGVFQQRPSQGWGTAAQVQDPTYATNAFLDQAMKVYNKDPSLAPGDIAQKTQRSAYPDRYNEAADRATKIRQDVENGDPDGDEDDDEDDYLDLIDDLDDDGGYDYVDEDGEFDDGDDDGGDYGDDDGGDYGDDDGGDYGDDDGGDYGGDDGGDYGGDDGGDYGGGDCRRRRDLKGRLEISCDIWDEA</sequence>
<dbReference type="GeneID" id="18882858"/>
<dbReference type="eggNOG" id="ENOG502SE7P">
    <property type="taxonomic scope" value="Eukaryota"/>
</dbReference>
<feature type="signal peptide" evidence="2">
    <location>
        <begin position="1"/>
        <end position="17"/>
    </location>
</feature>
<evidence type="ECO:0000313" key="4">
    <source>
        <dbReference type="Proteomes" id="UP000054196"/>
    </source>
</evidence>
<feature type="region of interest" description="Disordered" evidence="1">
    <location>
        <begin position="119"/>
        <end position="247"/>
    </location>
</feature>
<feature type="compositionally biased region" description="Basic and acidic residues" evidence="1">
    <location>
        <begin position="137"/>
        <end position="152"/>
    </location>
</feature>
<dbReference type="HOGENOM" id="CLU_1050273_0_0_1"/>
<reference evidence="4" key="1">
    <citation type="journal article" date="2012" name="Science">
        <title>The Paleozoic origin of enzymatic lignin decomposition reconstructed from 31 fungal genomes.</title>
        <authorList>
            <person name="Floudas D."/>
            <person name="Binder M."/>
            <person name="Riley R."/>
            <person name="Barry K."/>
            <person name="Blanchette R.A."/>
            <person name="Henrissat B."/>
            <person name="Martinez A.T."/>
            <person name="Otillar R."/>
            <person name="Spatafora J.W."/>
            <person name="Yadav J.S."/>
            <person name="Aerts A."/>
            <person name="Benoit I."/>
            <person name="Boyd A."/>
            <person name="Carlson A."/>
            <person name="Copeland A."/>
            <person name="Coutinho P.M."/>
            <person name="de Vries R.P."/>
            <person name="Ferreira P."/>
            <person name="Findley K."/>
            <person name="Foster B."/>
            <person name="Gaskell J."/>
            <person name="Glotzer D."/>
            <person name="Gorecki P."/>
            <person name="Heitman J."/>
            <person name="Hesse C."/>
            <person name="Hori C."/>
            <person name="Igarashi K."/>
            <person name="Jurgens J.A."/>
            <person name="Kallen N."/>
            <person name="Kersten P."/>
            <person name="Kohler A."/>
            <person name="Kuees U."/>
            <person name="Kumar T.K.A."/>
            <person name="Kuo A."/>
            <person name="LaButti K."/>
            <person name="Larrondo L.F."/>
            <person name="Lindquist E."/>
            <person name="Ling A."/>
            <person name="Lombard V."/>
            <person name="Lucas S."/>
            <person name="Lundell T."/>
            <person name="Martin R."/>
            <person name="McLaughlin D.J."/>
            <person name="Morgenstern I."/>
            <person name="Morin E."/>
            <person name="Murat C."/>
            <person name="Nagy L.G."/>
            <person name="Nolan M."/>
            <person name="Ohm R.A."/>
            <person name="Patyshakuliyeva A."/>
            <person name="Rokas A."/>
            <person name="Ruiz-Duenas F.J."/>
            <person name="Sabat G."/>
            <person name="Salamov A."/>
            <person name="Samejima M."/>
            <person name="Schmutz J."/>
            <person name="Slot J.C."/>
            <person name="St John F."/>
            <person name="Stenlid J."/>
            <person name="Sun H."/>
            <person name="Sun S."/>
            <person name="Syed K."/>
            <person name="Tsang A."/>
            <person name="Wiebenga A."/>
            <person name="Young D."/>
            <person name="Pisabarro A."/>
            <person name="Eastwood D.C."/>
            <person name="Martin F."/>
            <person name="Cullen D."/>
            <person name="Grigoriev I.V."/>
            <person name="Hibbett D.S."/>
        </authorList>
    </citation>
    <scope>NUCLEOTIDE SEQUENCE [LARGE SCALE GENOMIC DNA]</scope>
    <source>
        <strain evidence="4">HHB-11173 SS5</strain>
    </source>
</reference>
<name>R7S5S8_PUNST</name>
<dbReference type="Proteomes" id="UP000054196">
    <property type="component" value="Unassembled WGS sequence"/>
</dbReference>
<organism evidence="3 4">
    <name type="scientific">Punctularia strigosozonata (strain HHB-11173)</name>
    <name type="common">White-rot fungus</name>
    <dbReference type="NCBI Taxonomy" id="741275"/>
    <lineage>
        <taxon>Eukaryota</taxon>
        <taxon>Fungi</taxon>
        <taxon>Dikarya</taxon>
        <taxon>Basidiomycota</taxon>
        <taxon>Agaricomycotina</taxon>
        <taxon>Agaricomycetes</taxon>
        <taxon>Corticiales</taxon>
        <taxon>Punctulariaceae</taxon>
        <taxon>Punctularia</taxon>
    </lineage>
</organism>
<gene>
    <name evidence="3" type="ORF">PUNSTDRAFT_47226</name>
</gene>
<dbReference type="RefSeq" id="XP_007387914.1">
    <property type="nucleotide sequence ID" value="XM_007387852.1"/>
</dbReference>
<feature type="compositionally biased region" description="Acidic residues" evidence="1">
    <location>
        <begin position="153"/>
        <end position="238"/>
    </location>
</feature>
<keyword evidence="2" id="KW-0732">Signal</keyword>
<feature type="chain" id="PRO_5004455323" description="Transglycosylase SLT domain-containing protein" evidence="2">
    <location>
        <begin position="18"/>
        <end position="265"/>
    </location>
</feature>
<proteinExistence type="predicted"/>
<accession>R7S5S8</accession>
<dbReference type="EMBL" id="JH687552">
    <property type="protein sequence ID" value="EIN04991.1"/>
    <property type="molecule type" value="Genomic_DNA"/>
</dbReference>